<dbReference type="GO" id="GO:0018849">
    <property type="term" value="F:muconate cycloisomerase activity"/>
    <property type="evidence" value="ECO:0007669"/>
    <property type="project" value="UniProtKB-EC"/>
</dbReference>
<evidence type="ECO:0000256" key="8">
    <source>
        <dbReference type="PIRSR" id="PIRSR613370-1"/>
    </source>
</evidence>
<feature type="domain" description="Mandelate racemase/muconate lactonizing enzyme C-terminal" evidence="9">
    <location>
        <begin position="170"/>
        <end position="267"/>
    </location>
</feature>
<dbReference type="PROSITE" id="PS00908">
    <property type="entry name" value="MR_MLE_1"/>
    <property type="match status" value="1"/>
</dbReference>
<proteinExistence type="inferred from homology"/>
<dbReference type="InterPro" id="IPR018110">
    <property type="entry name" value="Mandel_Rmase/mucon_lact_enz_CS"/>
</dbReference>
<evidence type="ECO:0000256" key="6">
    <source>
        <dbReference type="ARBA" id="ARBA00023211"/>
    </source>
</evidence>
<dbReference type="Pfam" id="PF02746">
    <property type="entry name" value="MR_MLE_N"/>
    <property type="match status" value="1"/>
</dbReference>
<dbReference type="EMBL" id="AP010803">
    <property type="protein sequence ID" value="BAI97354.1"/>
    <property type="molecule type" value="Genomic_DNA"/>
</dbReference>
<dbReference type="InterPro" id="IPR013341">
    <property type="entry name" value="Mandelate_racemase_N_dom"/>
</dbReference>
<dbReference type="GO" id="GO:0016854">
    <property type="term" value="F:racemase and epimerase activity"/>
    <property type="evidence" value="ECO:0007669"/>
    <property type="project" value="UniProtKB-ARBA"/>
</dbReference>
<sequence>MKSIFLLRWIAAYDIAILIRYGRGMVTITRIETILVDVPTIRPHVLAMATMHRQTLCIVRIHCGDGVTGVGEATTIGGLSYGPESPEGIKLVIDSYFAPILESCDAARPAEAMARLGRHIVGNHFAKCAIETALLDAQGKRVGLPVSELLGGRRRDRLPVLWTLASGDTDKDIAEAERMIATRRHNAFKLKIGKRPVAEDVAHVGAIKKALGDRASVRVDVNMAWSETTARTGIDMLADIGCDLVEQPIIRHNRAGMARLAARARIPIMADEALTGPAAAYDYASHAAADVFAVKIEQSGGLFAAKEVQAIAAAAGIALYGGTMLEAAVGTVASAHVFATFAQIDFGTELFGPLLLTEEILEEPLVYEDFTLLVPDGPGLGVSLDEDRIAHFRRDAASATISIPSLPSSQAV</sequence>
<evidence type="ECO:0000256" key="4">
    <source>
        <dbReference type="ARBA" id="ARBA00022723"/>
    </source>
</evidence>
<dbReference type="GO" id="GO:0000287">
    <property type="term" value="F:magnesium ion binding"/>
    <property type="evidence" value="ECO:0007669"/>
    <property type="project" value="UniProtKB-ARBA"/>
</dbReference>
<reference evidence="10 11" key="1">
    <citation type="journal article" date="2010" name="J. Bacteriol.">
        <title>Complete genome sequence of the representative gamma-hexachlorocyclohexane-degrading bacterium Sphingobium japonicum UT26.</title>
        <authorList>
            <person name="Nagata Y."/>
            <person name="Ohtsubo Y."/>
            <person name="Endo R."/>
            <person name="Ichikawa N."/>
            <person name="Ankai A."/>
            <person name="Oguchi A."/>
            <person name="Fukui S."/>
            <person name="Fujita N."/>
            <person name="Tsuda M."/>
        </authorList>
    </citation>
    <scope>NUCLEOTIDE SEQUENCE [LARGE SCALE GENOMIC DNA]</scope>
    <source>
        <strain evidence="11">DSM 16413 / CCM 7287 / MTCC 6362 / UT26 / NBRC 101211 / UT26S</strain>
    </source>
</reference>
<dbReference type="NCBIfam" id="TIGR02534">
    <property type="entry name" value="mucon_cyclo"/>
    <property type="match status" value="1"/>
</dbReference>
<dbReference type="KEGG" id="sjp:SJA_C1-25200"/>
<dbReference type="AlphaFoldDB" id="D4Z422"/>
<dbReference type="PROSITE" id="PS00909">
    <property type="entry name" value="MR_MLE_2"/>
    <property type="match status" value="1"/>
</dbReference>
<dbReference type="SMART" id="SM00922">
    <property type="entry name" value="MR_MLE"/>
    <property type="match status" value="1"/>
</dbReference>
<dbReference type="STRING" id="452662.SJA_C1-25200"/>
<dbReference type="PANTHER" id="PTHR48073:SF2">
    <property type="entry name" value="O-SUCCINYLBENZOATE SYNTHASE"/>
    <property type="match status" value="1"/>
</dbReference>
<feature type="active site" description="Proton donor" evidence="8">
    <location>
        <position position="349"/>
    </location>
</feature>
<feature type="active site" description="Proton acceptor" evidence="8">
    <location>
        <position position="191"/>
    </location>
</feature>
<dbReference type="SFLD" id="SFLDG00180">
    <property type="entry name" value="muconate_cycloisomerase"/>
    <property type="match status" value="1"/>
</dbReference>
<dbReference type="Proteomes" id="UP000007753">
    <property type="component" value="Chromosome 1"/>
</dbReference>
<comment type="cofactor">
    <cofactor evidence="1">
        <name>Mn(2+)</name>
        <dbReference type="ChEBI" id="CHEBI:29035"/>
    </cofactor>
</comment>
<gene>
    <name evidence="10" type="primary">catB</name>
    <name evidence="10" type="ordered locus">SJA_C1-25200</name>
</gene>
<evidence type="ECO:0000256" key="7">
    <source>
        <dbReference type="ARBA" id="ARBA00023235"/>
    </source>
</evidence>
<dbReference type="GO" id="GO:0018850">
    <property type="term" value="F:chloromuconate cycloisomerase activity"/>
    <property type="evidence" value="ECO:0007669"/>
    <property type="project" value="InterPro"/>
</dbReference>
<keyword evidence="6" id="KW-0464">Manganese</keyword>
<dbReference type="GO" id="GO:0009063">
    <property type="term" value="P:amino acid catabolic process"/>
    <property type="evidence" value="ECO:0007669"/>
    <property type="project" value="InterPro"/>
</dbReference>
<dbReference type="SUPFAM" id="SSF51604">
    <property type="entry name" value="Enolase C-terminal domain-like"/>
    <property type="match status" value="1"/>
</dbReference>
<dbReference type="InterPro" id="IPR029065">
    <property type="entry name" value="Enolase_C-like"/>
</dbReference>
<dbReference type="Pfam" id="PF13378">
    <property type="entry name" value="MR_MLE_C"/>
    <property type="match status" value="1"/>
</dbReference>
<dbReference type="Gene3D" id="3.20.20.120">
    <property type="entry name" value="Enolase-like C-terminal domain"/>
    <property type="match status" value="1"/>
</dbReference>
<dbReference type="CDD" id="cd03318">
    <property type="entry name" value="MLE"/>
    <property type="match status" value="1"/>
</dbReference>
<comment type="similarity">
    <text evidence="3">Belongs to the mandelate racemase/muconate lactonizing enzyme family.</text>
</comment>
<keyword evidence="4" id="KW-0479">Metal-binding</keyword>
<accession>D4Z422</accession>
<evidence type="ECO:0000259" key="9">
    <source>
        <dbReference type="SMART" id="SM00922"/>
    </source>
</evidence>
<dbReference type="EC" id="5.5.1.1" evidence="10"/>
<keyword evidence="5" id="KW-0058">Aromatic hydrocarbons catabolism</keyword>
<evidence type="ECO:0000256" key="1">
    <source>
        <dbReference type="ARBA" id="ARBA00001936"/>
    </source>
</evidence>
<dbReference type="SFLD" id="SFLDG01258">
    <property type="entry name" value="(chloro)muconate_cycloisomeras"/>
    <property type="match status" value="1"/>
</dbReference>
<dbReference type="InterPro" id="IPR036849">
    <property type="entry name" value="Enolase-like_C_sf"/>
</dbReference>
<evidence type="ECO:0000256" key="2">
    <source>
        <dbReference type="ARBA" id="ARBA00005211"/>
    </source>
</evidence>
<evidence type="ECO:0000256" key="5">
    <source>
        <dbReference type="ARBA" id="ARBA00022797"/>
    </source>
</evidence>
<keyword evidence="11" id="KW-1185">Reference proteome</keyword>
<dbReference type="HOGENOM" id="CLU_030273_4_5_5"/>
<organism evidence="10 11">
    <name type="scientific">Sphingobium indicum (strain DSM 16413 / CCM 7287 / MTCC 6362 / UT26 / NBRC 101211 / UT26S)</name>
    <name type="common">Sphingobium japonicum</name>
    <dbReference type="NCBI Taxonomy" id="452662"/>
    <lineage>
        <taxon>Bacteria</taxon>
        <taxon>Pseudomonadati</taxon>
        <taxon>Pseudomonadota</taxon>
        <taxon>Alphaproteobacteria</taxon>
        <taxon>Sphingomonadales</taxon>
        <taxon>Sphingomonadaceae</taxon>
        <taxon>Sphingobium</taxon>
    </lineage>
</organism>
<evidence type="ECO:0000256" key="3">
    <source>
        <dbReference type="ARBA" id="ARBA00008031"/>
    </source>
</evidence>
<protein>
    <submittedName>
        <fullName evidence="10">Muconate cycloisomerase I</fullName>
        <ecNumber evidence="10">5.5.1.1</ecNumber>
    </submittedName>
</protein>
<dbReference type="eggNOG" id="COG4948">
    <property type="taxonomic scope" value="Bacteria"/>
</dbReference>
<dbReference type="SUPFAM" id="SSF54826">
    <property type="entry name" value="Enolase N-terminal domain-like"/>
    <property type="match status" value="1"/>
</dbReference>
<dbReference type="PANTHER" id="PTHR48073">
    <property type="entry name" value="O-SUCCINYLBENZOATE SYNTHASE-RELATED"/>
    <property type="match status" value="1"/>
</dbReference>
<evidence type="ECO:0000313" key="10">
    <source>
        <dbReference type="EMBL" id="BAI97354.1"/>
    </source>
</evidence>
<dbReference type="InterPro" id="IPR013342">
    <property type="entry name" value="Mandelate_racemase_C"/>
</dbReference>
<dbReference type="InterPro" id="IPR013370">
    <property type="entry name" value="Chloromuconate_cycloisomerase"/>
</dbReference>
<dbReference type="SFLD" id="SFLDS00001">
    <property type="entry name" value="Enolase"/>
    <property type="match status" value="1"/>
</dbReference>
<dbReference type="InterPro" id="IPR029017">
    <property type="entry name" value="Enolase-like_N"/>
</dbReference>
<dbReference type="GO" id="GO:0030145">
    <property type="term" value="F:manganese ion binding"/>
    <property type="evidence" value="ECO:0007669"/>
    <property type="project" value="InterPro"/>
</dbReference>
<dbReference type="Gene3D" id="3.30.390.10">
    <property type="entry name" value="Enolase-like, N-terminal domain"/>
    <property type="match status" value="1"/>
</dbReference>
<name>D4Z422_SPHIU</name>
<dbReference type="GO" id="GO:0006518">
    <property type="term" value="P:peptide metabolic process"/>
    <property type="evidence" value="ECO:0007669"/>
    <property type="project" value="UniProtKB-ARBA"/>
</dbReference>
<keyword evidence="7 10" id="KW-0413">Isomerase</keyword>
<comment type="pathway">
    <text evidence="2">Aromatic compound metabolism.</text>
</comment>
<evidence type="ECO:0000313" key="11">
    <source>
        <dbReference type="Proteomes" id="UP000007753"/>
    </source>
</evidence>